<feature type="region of interest" description="Disordered" evidence="1">
    <location>
        <begin position="86"/>
        <end position="106"/>
    </location>
</feature>
<dbReference type="Pfam" id="PF08615">
    <property type="entry name" value="RNase_H2_suC"/>
    <property type="match status" value="1"/>
</dbReference>
<dbReference type="CDD" id="cd09271">
    <property type="entry name" value="RNase_H2-C"/>
    <property type="match status" value="1"/>
</dbReference>
<dbReference type="GO" id="GO:0006401">
    <property type="term" value="P:RNA catabolic process"/>
    <property type="evidence" value="ECO:0007669"/>
    <property type="project" value="InterPro"/>
</dbReference>
<protein>
    <submittedName>
        <fullName evidence="2">Uncharacterized protein</fullName>
    </submittedName>
</protein>
<dbReference type="GO" id="GO:0032299">
    <property type="term" value="C:ribonuclease H2 complex"/>
    <property type="evidence" value="ECO:0007669"/>
    <property type="project" value="InterPro"/>
</dbReference>
<evidence type="ECO:0000313" key="2">
    <source>
        <dbReference type="EMBL" id="TKA33537.1"/>
    </source>
</evidence>
<sequence length="171" mass="19006">MLSIHPPHPITSSTRTPNLTPNLLPCKIHHSGPIKVSKRYWSPTTNPADQPQTSYLRGRKLRGREVKVPQGYRGYILQKDGKTAQAAGDVEVRGEEGEEDEEAEAEAGRTMEVRGTFDSVMVWGHDMMPADEDEYVKGVEEWIGFAEAMHGVDAVEESQDIATDDDKVKST</sequence>
<reference evidence="2 3" key="1">
    <citation type="submission" date="2017-03" db="EMBL/GenBank/DDBJ databases">
        <title>Genomes of endolithic fungi from Antarctica.</title>
        <authorList>
            <person name="Coleine C."/>
            <person name="Masonjones S."/>
            <person name="Stajich J.E."/>
        </authorList>
    </citation>
    <scope>NUCLEOTIDE SEQUENCE [LARGE SCALE GENOMIC DNA]</scope>
    <source>
        <strain evidence="2 3">CCFEE 6315</strain>
    </source>
</reference>
<dbReference type="Proteomes" id="UP000308549">
    <property type="component" value="Unassembled WGS sequence"/>
</dbReference>
<evidence type="ECO:0000313" key="3">
    <source>
        <dbReference type="Proteomes" id="UP000308549"/>
    </source>
</evidence>
<dbReference type="AlphaFoldDB" id="A0A4U0UE56"/>
<dbReference type="OrthoDB" id="6222486at2759"/>
<gene>
    <name evidence="2" type="ORF">B0A50_00372</name>
</gene>
<feature type="compositionally biased region" description="Acidic residues" evidence="1">
    <location>
        <begin position="96"/>
        <end position="105"/>
    </location>
</feature>
<accession>A0A4U0UE56</accession>
<proteinExistence type="predicted"/>
<evidence type="ECO:0000256" key="1">
    <source>
        <dbReference type="SAM" id="MobiDB-lite"/>
    </source>
</evidence>
<dbReference type="PANTHER" id="PTHR47204">
    <property type="entry name" value="OS02G0168900 PROTEIN"/>
    <property type="match status" value="1"/>
</dbReference>
<dbReference type="PANTHER" id="PTHR47204:SF1">
    <property type="entry name" value="RIBONUCLEASE H2 SUBUNIT C"/>
    <property type="match status" value="1"/>
</dbReference>
<name>A0A4U0UE56_9PEZI</name>
<dbReference type="Gene3D" id="2.40.128.680">
    <property type="match status" value="1"/>
</dbReference>
<feature type="region of interest" description="Disordered" evidence="1">
    <location>
        <begin position="1"/>
        <end position="22"/>
    </location>
</feature>
<comment type="caution">
    <text evidence="2">The sequence shown here is derived from an EMBL/GenBank/DDBJ whole genome shotgun (WGS) entry which is preliminary data.</text>
</comment>
<keyword evidence="3" id="KW-1185">Reference proteome</keyword>
<dbReference type="EMBL" id="NAJL01000002">
    <property type="protein sequence ID" value="TKA33537.1"/>
    <property type="molecule type" value="Genomic_DNA"/>
</dbReference>
<feature type="compositionally biased region" description="Polar residues" evidence="1">
    <location>
        <begin position="10"/>
        <end position="21"/>
    </location>
</feature>
<organism evidence="2 3">
    <name type="scientific">Salinomyces thailandicus</name>
    <dbReference type="NCBI Taxonomy" id="706561"/>
    <lineage>
        <taxon>Eukaryota</taxon>
        <taxon>Fungi</taxon>
        <taxon>Dikarya</taxon>
        <taxon>Ascomycota</taxon>
        <taxon>Pezizomycotina</taxon>
        <taxon>Dothideomycetes</taxon>
        <taxon>Dothideomycetidae</taxon>
        <taxon>Mycosphaerellales</taxon>
        <taxon>Teratosphaeriaceae</taxon>
        <taxon>Salinomyces</taxon>
    </lineage>
</organism>
<dbReference type="InterPro" id="IPR013924">
    <property type="entry name" value="RNase_H2_suC"/>
</dbReference>